<feature type="transmembrane region" description="Helical" evidence="1">
    <location>
        <begin position="286"/>
        <end position="306"/>
    </location>
</feature>
<name>A0A926Y0A5_9BACT</name>
<feature type="transmembrane region" description="Helical" evidence="1">
    <location>
        <begin position="192"/>
        <end position="215"/>
    </location>
</feature>
<dbReference type="EMBL" id="JACWZY010000001">
    <property type="protein sequence ID" value="MBD2699426.1"/>
    <property type="molecule type" value="Genomic_DNA"/>
</dbReference>
<evidence type="ECO:0000313" key="3">
    <source>
        <dbReference type="Proteomes" id="UP000598820"/>
    </source>
</evidence>
<gene>
    <name evidence="2" type="ORF">IC229_02170</name>
</gene>
<feature type="transmembrane region" description="Helical" evidence="1">
    <location>
        <begin position="391"/>
        <end position="412"/>
    </location>
</feature>
<keyword evidence="1" id="KW-1133">Transmembrane helix</keyword>
<dbReference type="AlphaFoldDB" id="A0A926Y0A5"/>
<dbReference type="InterPro" id="IPR025367">
    <property type="entry name" value="DUF4271"/>
</dbReference>
<dbReference type="Pfam" id="PF14093">
    <property type="entry name" value="DUF4271"/>
    <property type="match status" value="1"/>
</dbReference>
<evidence type="ECO:0000313" key="2">
    <source>
        <dbReference type="EMBL" id="MBD2699426.1"/>
    </source>
</evidence>
<protein>
    <submittedName>
        <fullName evidence="2">DUF4271 domain-containing protein</fullName>
    </submittedName>
</protein>
<accession>A0A926Y0A5</accession>
<keyword evidence="1" id="KW-0812">Transmembrane</keyword>
<keyword evidence="3" id="KW-1185">Reference proteome</keyword>
<keyword evidence="1" id="KW-0472">Membrane</keyword>
<feature type="transmembrane region" description="Helical" evidence="1">
    <location>
        <begin position="362"/>
        <end position="382"/>
    </location>
</feature>
<organism evidence="2 3">
    <name type="scientific">Spirosoma profusum</name>
    <dbReference type="NCBI Taxonomy" id="2771354"/>
    <lineage>
        <taxon>Bacteria</taxon>
        <taxon>Pseudomonadati</taxon>
        <taxon>Bacteroidota</taxon>
        <taxon>Cytophagia</taxon>
        <taxon>Cytophagales</taxon>
        <taxon>Cytophagaceae</taxon>
        <taxon>Spirosoma</taxon>
    </lineage>
</organism>
<dbReference type="Proteomes" id="UP000598820">
    <property type="component" value="Unassembled WGS sequence"/>
</dbReference>
<reference evidence="2" key="1">
    <citation type="submission" date="2020-09" db="EMBL/GenBank/DDBJ databases">
        <authorList>
            <person name="Kim M.K."/>
        </authorList>
    </citation>
    <scope>NUCLEOTIDE SEQUENCE</scope>
    <source>
        <strain evidence="2">BT702</strain>
    </source>
</reference>
<sequence length="413" mass="47369">MDGGITVSHFRSFALSLFQHPLRHSLSPLFLSFTLSLFLFSISTAQTRNSGIGPEGRYYPVHDFRDDFQVYDEGAKAYIPYIVEQHANQIALSAYVDLESNRHYSLLISTKEDGYLFINAALKRKLRANQWQVLRIDSLFRVYRQPEIFLTIYGPPGIEGKQVFIGYPKSATQKQVVLRDDNLSVRPRPQKYYTNFLGLGLLFLLATHAFLFSFYHRAFLRFYSLRDLVSLRAQEESFLINRPLSGTNTLFVLNLSFILAYLIIFVQSHNLDVFASRRLLLGEQHLGWVAGEFFLLSAAAFLSLIGKYVSLEIIGGLYKLQGIVNVHFFKVIQSSLLFFAYFTILLTIIAYNLPTVEWSPSVLIPILTIFYTARLALLYVVIRSQEAIKNLYLFSYLCIVELIPLIIGLRFAL</sequence>
<feature type="transmembrane region" description="Helical" evidence="1">
    <location>
        <begin position="327"/>
        <end position="350"/>
    </location>
</feature>
<proteinExistence type="predicted"/>
<feature type="transmembrane region" description="Helical" evidence="1">
    <location>
        <begin position="249"/>
        <end position="266"/>
    </location>
</feature>
<comment type="caution">
    <text evidence="2">The sequence shown here is derived from an EMBL/GenBank/DDBJ whole genome shotgun (WGS) entry which is preliminary data.</text>
</comment>
<evidence type="ECO:0000256" key="1">
    <source>
        <dbReference type="SAM" id="Phobius"/>
    </source>
</evidence>